<dbReference type="EMBL" id="CP144921">
    <property type="protein sequence ID" value="WWA28775.1"/>
    <property type="molecule type" value="Genomic_DNA"/>
</dbReference>
<dbReference type="InterPro" id="IPR009057">
    <property type="entry name" value="Homeodomain-like_sf"/>
</dbReference>
<evidence type="ECO:0000313" key="5">
    <source>
        <dbReference type="Proteomes" id="UP001341136"/>
    </source>
</evidence>
<dbReference type="PROSITE" id="PS50977">
    <property type="entry name" value="HTH_TETR_2"/>
    <property type="match status" value="1"/>
</dbReference>
<dbReference type="InterPro" id="IPR001647">
    <property type="entry name" value="HTH_TetR"/>
</dbReference>
<feature type="DNA-binding region" description="H-T-H motif" evidence="2">
    <location>
        <begin position="32"/>
        <end position="51"/>
    </location>
</feature>
<evidence type="ECO:0000256" key="1">
    <source>
        <dbReference type="ARBA" id="ARBA00023125"/>
    </source>
</evidence>
<dbReference type="RefSeq" id="WP_035204963.1">
    <property type="nucleotide sequence ID" value="NZ_CP144921.1"/>
</dbReference>
<dbReference type="Proteomes" id="UP001341136">
    <property type="component" value="Chromosome"/>
</dbReference>
<name>A0ABZ2CTT3_9BACI</name>
<sequence length="177" mass="20386">MEKLTSGLSQSQKSIMQAVATLLEKEQLKNLTITKVCKEAGVARITFYKYYDTINDVIEATAHLKVSELFMQFSNNTIEDLDDFINGLTLRISRSKSSIKNMLDLNMSHILLVHFIYATKVYLEKSNLKVTRTKLNFFAGGIFNVISEWVRDDLSLEDELRGQLIEIFEYMRVLSNE</sequence>
<keyword evidence="5" id="KW-1185">Reference proteome</keyword>
<evidence type="ECO:0000313" key="4">
    <source>
        <dbReference type="EMBL" id="WWA28775.1"/>
    </source>
</evidence>
<dbReference type="Gene3D" id="1.10.357.10">
    <property type="entry name" value="Tetracycline Repressor, domain 2"/>
    <property type="match status" value="1"/>
</dbReference>
<feature type="domain" description="HTH tetR-type" evidence="3">
    <location>
        <begin position="9"/>
        <end position="69"/>
    </location>
</feature>
<organism evidence="4 5">
    <name type="scientific">Shouchella rhizosphaerae</name>
    <dbReference type="NCBI Taxonomy" id="866786"/>
    <lineage>
        <taxon>Bacteria</taxon>
        <taxon>Bacillati</taxon>
        <taxon>Bacillota</taxon>
        <taxon>Bacilli</taxon>
        <taxon>Bacillales</taxon>
        <taxon>Bacillaceae</taxon>
        <taxon>Shouchella</taxon>
    </lineage>
</organism>
<accession>A0ABZ2CTT3</accession>
<gene>
    <name evidence="4" type="ORF">V5G21_13535</name>
</gene>
<evidence type="ECO:0000259" key="3">
    <source>
        <dbReference type="PROSITE" id="PS50977"/>
    </source>
</evidence>
<evidence type="ECO:0000256" key="2">
    <source>
        <dbReference type="PROSITE-ProRule" id="PRU00335"/>
    </source>
</evidence>
<keyword evidence="1 2" id="KW-0238">DNA-binding</keyword>
<dbReference type="SUPFAM" id="SSF46689">
    <property type="entry name" value="Homeodomain-like"/>
    <property type="match status" value="1"/>
</dbReference>
<proteinExistence type="predicted"/>
<reference evidence="4 5" key="1">
    <citation type="submission" date="2024-01" db="EMBL/GenBank/DDBJ databases">
        <title>Culturomics analysis of mouse respiratory tract.</title>
        <authorList>
            <person name="Phillips A.M."/>
            <person name="Collette N.M."/>
            <person name="Mageeney C.M."/>
            <person name="Sinha A."/>
            <person name="Hern K.E."/>
            <person name="Arkin A.P."/>
            <person name="Williams K.P."/>
            <person name="Branda S."/>
        </authorList>
    </citation>
    <scope>NUCLEOTIDE SEQUENCE [LARGE SCALE GENOMIC DNA]</scope>
    <source>
        <strain evidence="4 5">CP20</strain>
    </source>
</reference>
<protein>
    <submittedName>
        <fullName evidence="4">TetR/AcrR family transcriptional regulator</fullName>
    </submittedName>
</protein>